<feature type="compositionally biased region" description="Low complexity" evidence="1">
    <location>
        <begin position="115"/>
        <end position="127"/>
    </location>
</feature>
<dbReference type="EMBL" id="GIIL01004526">
    <property type="protein sequence ID" value="NOV48252.1"/>
    <property type="molecule type" value="Transcribed_RNA"/>
</dbReference>
<feature type="compositionally biased region" description="Low complexity" evidence="1">
    <location>
        <begin position="134"/>
        <end position="143"/>
    </location>
</feature>
<organism evidence="2">
    <name type="scientific">Xenopsylla cheopis</name>
    <name type="common">Oriental rat flea</name>
    <name type="synonym">Pulex cheopis</name>
    <dbReference type="NCBI Taxonomy" id="163159"/>
    <lineage>
        <taxon>Eukaryota</taxon>
        <taxon>Metazoa</taxon>
        <taxon>Ecdysozoa</taxon>
        <taxon>Arthropoda</taxon>
        <taxon>Hexapoda</taxon>
        <taxon>Insecta</taxon>
        <taxon>Pterygota</taxon>
        <taxon>Neoptera</taxon>
        <taxon>Endopterygota</taxon>
        <taxon>Siphonaptera</taxon>
        <taxon>Pulicidae</taxon>
        <taxon>Xenopsyllinae</taxon>
        <taxon>Xenopsylla</taxon>
    </lineage>
</organism>
<feature type="compositionally biased region" description="Pro residues" evidence="1">
    <location>
        <begin position="363"/>
        <end position="372"/>
    </location>
</feature>
<feature type="compositionally biased region" description="Low complexity" evidence="1">
    <location>
        <begin position="540"/>
        <end position="552"/>
    </location>
</feature>
<feature type="compositionally biased region" description="Basic and acidic residues" evidence="1">
    <location>
        <begin position="53"/>
        <end position="74"/>
    </location>
</feature>
<reference evidence="2" key="1">
    <citation type="submission" date="2020-03" db="EMBL/GenBank/DDBJ databases">
        <title>Transcriptomic Profiling of the Digestive Tract of the Rat Flea, Xenopsylla cheopis, Following Blood Feeding and Infection with Yersinia pestis.</title>
        <authorList>
            <person name="Bland D.M."/>
            <person name="Martens C.A."/>
            <person name="Virtaneva K."/>
            <person name="Kanakabandi K."/>
            <person name="Long D."/>
            <person name="Rosenke R."/>
            <person name="Saturday G.A."/>
            <person name="Hoyt F.H."/>
            <person name="Bruno D.P."/>
            <person name="Ribeiro J.M.C."/>
            <person name="Hinnebusch J."/>
        </authorList>
    </citation>
    <scope>NUCLEOTIDE SEQUENCE</scope>
</reference>
<protein>
    <submittedName>
        <fullName evidence="2">Uncharacterized protein</fullName>
    </submittedName>
</protein>
<feature type="compositionally biased region" description="Polar residues" evidence="1">
    <location>
        <begin position="441"/>
        <end position="451"/>
    </location>
</feature>
<feature type="compositionally biased region" description="Low complexity" evidence="1">
    <location>
        <begin position="197"/>
        <end position="207"/>
    </location>
</feature>
<sequence length="831" mass="88022">MGARQSKRSVDITTATSAAPESGGEVVAGKLGKLEDGMVPAENVAGKQNGDAVLKEKERQLESGSPENEKDSSTEKGLIVPPAASDSATTPAAVENGLGDATPDGDMPTEKIGASPEEPQSPTSPSEDTSEVASPTSPTSPTSGDEKQSEKKKEKKKKWSFRSISFSKKDKQKPSKKQQQQEENGDIEKVPEEGADETATAATPGGDVPSPSRANEEQTKESVAPQNESAKPEETPKTPEPAPTPEKTDVPKPLNEEKCEKPVIPENVTACDKPTVCDKLPTVQETLVKDPVPAEPEQTKTSAVDLVEPATVVETEKKVEEPVKAEAEAVAEVPVPENVIAKQDTESVPPPPIEEQKEVCDHSPPPPLPISSPPSQVSAFAETMLAHDNVVPTALPSEAPTTVTTSAEAETCSLPKDITLSVTTDLNDKKENDNKEEIPQPETTLKSEVVETPQSQVQVVIQPETPVQPDPPVIDVVQSVANPQPDLPPAPLPVSQVITTPDVPVAATPEVPNMALENLPVTSQVESPTVLENLPITSQVESPPVETQTPVTTETEITVVKQEGTLPLEEQVEKPVLDPKIDTPEAVNKLPELVKKLPESNKVEDTELIKLESTRPIDNIAELSSKCKDIVIENVELQNSEKKIDDLPSPPPSPASVQEAQPNSDSITAKTESGENLPSPPPSPLSAQDTSVSESVAANTITEDPLPSPPHSPEISSRDVPVVDSALPPKEAESGSFDDLAPLPPPPSVVNSNDVLMCPPPLEISNGVHEKLLAQQEKTNEIAEVSATESTLSEISVTKDITEKVAGMMLDDVPPVDIPAPIDSTVAIADN</sequence>
<feature type="compositionally biased region" description="Polar residues" evidence="1">
    <location>
        <begin position="687"/>
        <end position="702"/>
    </location>
</feature>
<proteinExistence type="predicted"/>
<dbReference type="AlphaFoldDB" id="A0A6M2DPR6"/>
<accession>A0A6M2DPR6</accession>
<feature type="region of interest" description="Disordered" evidence="1">
    <location>
        <begin position="288"/>
        <end position="308"/>
    </location>
</feature>
<evidence type="ECO:0000313" key="2">
    <source>
        <dbReference type="EMBL" id="NOV48252.1"/>
    </source>
</evidence>
<feature type="compositionally biased region" description="Low complexity" evidence="1">
    <location>
        <begin position="81"/>
        <end position="93"/>
    </location>
</feature>
<feature type="compositionally biased region" description="Polar residues" evidence="1">
    <location>
        <begin position="655"/>
        <end position="676"/>
    </location>
</feature>
<feature type="compositionally biased region" description="Basic and acidic residues" evidence="1">
    <location>
        <begin position="246"/>
        <end position="263"/>
    </location>
</feature>
<feature type="region of interest" description="Disordered" evidence="1">
    <location>
        <begin position="641"/>
        <end position="754"/>
    </location>
</feature>
<feature type="region of interest" description="Disordered" evidence="1">
    <location>
        <begin position="423"/>
        <end position="451"/>
    </location>
</feature>
<evidence type="ECO:0000256" key="1">
    <source>
        <dbReference type="SAM" id="MobiDB-lite"/>
    </source>
</evidence>
<feature type="compositionally biased region" description="Basic and acidic residues" evidence="1">
    <location>
        <begin position="426"/>
        <end position="438"/>
    </location>
</feature>
<feature type="region of interest" description="Disordered" evidence="1">
    <location>
        <begin position="335"/>
        <end position="375"/>
    </location>
</feature>
<feature type="region of interest" description="Disordered" evidence="1">
    <location>
        <begin position="1"/>
        <end position="274"/>
    </location>
</feature>
<feature type="region of interest" description="Disordered" evidence="1">
    <location>
        <begin position="533"/>
        <end position="552"/>
    </location>
</feature>
<name>A0A6M2DPR6_XENCH</name>